<dbReference type="InterPro" id="IPR005097">
    <property type="entry name" value="Sacchrp_dh_NADP-bd"/>
</dbReference>
<evidence type="ECO:0000313" key="3">
    <source>
        <dbReference type="Proteomes" id="UP000515733"/>
    </source>
</evidence>
<protein>
    <recommendedName>
        <fullName evidence="1">Saccharopine dehydrogenase NADP binding domain-containing protein</fullName>
    </recommendedName>
</protein>
<dbReference type="Pfam" id="PF03435">
    <property type="entry name" value="Sacchrp_dh_NADP"/>
    <property type="match status" value="1"/>
</dbReference>
<proteinExistence type="predicted"/>
<dbReference type="KEGG" id="doe:DENOEST_0762"/>
<dbReference type="AlphaFoldDB" id="A0A6S6XV53"/>
<sequence length="362" mass="39085">MQWMIYGANGYTGSMVAEEACRRGLRPLLGGRDAHRLAPLAQKLGLETRIFNLDSPAQCQQALAGVNAVAHCAGPFVSTAVPMARACLEAGAHYLDISGELPAIEAVARLENEARRKNVVLCPSVGWDVLPTDCFAAQLARALPDAEEFSLALHSTMAVSSGTAKSSLGLLAQPTLLRRDGRLQPVARRRHLRQIDFGRNLNLLCAPATWGDLASAGRSTGIANISVYLPLGGGRLEAWAEPLIRALLGREWVRRKLSRLIERNLPGPDAQALAHTTVHVWGEVKNRRGEGRIGRMTTGNPYLITMHGVLATIEHLDRYAGPGGYFTPSQLLGADVITRIPGCGPIVIEPARSERASHQESR</sequence>
<evidence type="ECO:0000313" key="2">
    <source>
        <dbReference type="EMBL" id="CAB1367927.1"/>
    </source>
</evidence>
<accession>A0A6S6XV53</accession>
<dbReference type="RefSeq" id="WP_197970504.1">
    <property type="nucleotide sequence ID" value="NZ_LR778301.1"/>
</dbReference>
<keyword evidence="3" id="KW-1185">Reference proteome</keyword>
<gene>
    <name evidence="2" type="ORF">DENOEST_0762</name>
</gene>
<reference evidence="2 3" key="1">
    <citation type="submission" date="2020-03" db="EMBL/GenBank/DDBJ databases">
        <authorList>
            <consortium name="Genoscope - CEA"/>
            <person name="William W."/>
        </authorList>
    </citation>
    <scope>NUCLEOTIDE SEQUENCE [LARGE SCALE GENOMIC DNA]</scope>
    <source>
        <strain evidence="3">DSM 16959</strain>
    </source>
</reference>
<dbReference type="Gene3D" id="3.40.50.720">
    <property type="entry name" value="NAD(P)-binding Rossmann-like Domain"/>
    <property type="match status" value="1"/>
</dbReference>
<dbReference type="Proteomes" id="UP000515733">
    <property type="component" value="Chromosome"/>
</dbReference>
<dbReference type="EMBL" id="LR778301">
    <property type="protein sequence ID" value="CAB1367927.1"/>
    <property type="molecule type" value="Genomic_DNA"/>
</dbReference>
<dbReference type="PANTHER" id="PTHR43781">
    <property type="entry name" value="SACCHAROPINE DEHYDROGENASE"/>
    <property type="match status" value="1"/>
</dbReference>
<feature type="domain" description="Saccharopine dehydrogenase NADP binding" evidence="1">
    <location>
        <begin position="4"/>
        <end position="118"/>
    </location>
</feature>
<organism evidence="2 3">
    <name type="scientific">Denitratisoma oestradiolicum</name>
    <dbReference type="NCBI Taxonomy" id="311182"/>
    <lineage>
        <taxon>Bacteria</taxon>
        <taxon>Pseudomonadati</taxon>
        <taxon>Pseudomonadota</taxon>
        <taxon>Betaproteobacteria</taxon>
        <taxon>Nitrosomonadales</taxon>
        <taxon>Sterolibacteriaceae</taxon>
        <taxon>Denitratisoma</taxon>
    </lineage>
</organism>
<name>A0A6S6XV53_9PROT</name>
<dbReference type="InterPro" id="IPR036291">
    <property type="entry name" value="NAD(P)-bd_dom_sf"/>
</dbReference>
<evidence type="ECO:0000259" key="1">
    <source>
        <dbReference type="Pfam" id="PF03435"/>
    </source>
</evidence>
<dbReference type="PANTHER" id="PTHR43781:SF1">
    <property type="entry name" value="SACCHAROPINE DEHYDROGENASE"/>
    <property type="match status" value="1"/>
</dbReference>
<dbReference type="SUPFAM" id="SSF51735">
    <property type="entry name" value="NAD(P)-binding Rossmann-fold domains"/>
    <property type="match status" value="1"/>
</dbReference>